<organism evidence="9">
    <name type="scientific">hydrothermal vent metagenome</name>
    <dbReference type="NCBI Taxonomy" id="652676"/>
    <lineage>
        <taxon>unclassified sequences</taxon>
        <taxon>metagenomes</taxon>
        <taxon>ecological metagenomes</taxon>
    </lineage>
</organism>
<evidence type="ECO:0000256" key="2">
    <source>
        <dbReference type="ARBA" id="ARBA00022448"/>
    </source>
</evidence>
<keyword evidence="3" id="KW-0349">Heme</keyword>
<proteinExistence type="predicted"/>
<keyword evidence="7" id="KW-0408">Iron</keyword>
<dbReference type="PROSITE" id="PS51007">
    <property type="entry name" value="CYTC"/>
    <property type="match status" value="1"/>
</dbReference>
<keyword evidence="5" id="KW-0574">Periplasm</keyword>
<dbReference type="AlphaFoldDB" id="A0A3B1BKX8"/>
<dbReference type="Gene3D" id="1.10.760.10">
    <property type="entry name" value="Cytochrome c-like domain"/>
    <property type="match status" value="2"/>
</dbReference>
<dbReference type="GO" id="GO:0020037">
    <property type="term" value="F:heme binding"/>
    <property type="evidence" value="ECO:0007669"/>
    <property type="project" value="InterPro"/>
</dbReference>
<evidence type="ECO:0000256" key="1">
    <source>
        <dbReference type="ARBA" id="ARBA00004418"/>
    </source>
</evidence>
<dbReference type="InterPro" id="IPR036909">
    <property type="entry name" value="Cyt_c-like_dom_sf"/>
</dbReference>
<name>A0A3B1BKX8_9ZZZZ</name>
<dbReference type="PANTHER" id="PTHR33751">
    <property type="entry name" value="CBB3-TYPE CYTOCHROME C OXIDASE SUBUNIT FIXP"/>
    <property type="match status" value="1"/>
</dbReference>
<dbReference type="PANTHER" id="PTHR33751:SF9">
    <property type="entry name" value="CYTOCHROME C4"/>
    <property type="match status" value="1"/>
</dbReference>
<keyword evidence="2" id="KW-0813">Transport</keyword>
<accession>A0A3B1BKX8</accession>
<keyword evidence="6" id="KW-0249">Electron transport</keyword>
<sequence>MSAFKQIILLLSTLTLLSYGSLAQAAGDPVKGKAKSAACAGCHGADGNSQAPNFPKLSGQYADYIVKQVNDFLHNKRSDPIMSGMAATAGSATDLADIAAFFASQKKMKGRPVKSAKAARGKVLYLKGDSARGIYACVHCHGKNGKGASKTNPFFPVIGGQHKVYLVKIIKDFKLKKRTNDPAGMMAAVAIKMSNADIEAVSEYLSGL</sequence>
<dbReference type="InterPro" id="IPR024167">
    <property type="entry name" value="Cytochrome_c4-like"/>
</dbReference>
<dbReference type="EMBL" id="UOFZ01000064">
    <property type="protein sequence ID" value="VAX12793.1"/>
    <property type="molecule type" value="Genomic_DNA"/>
</dbReference>
<dbReference type="GO" id="GO:0009055">
    <property type="term" value="F:electron transfer activity"/>
    <property type="evidence" value="ECO:0007669"/>
    <property type="project" value="InterPro"/>
</dbReference>
<dbReference type="GO" id="GO:0005506">
    <property type="term" value="F:iron ion binding"/>
    <property type="evidence" value="ECO:0007669"/>
    <property type="project" value="InterPro"/>
</dbReference>
<protein>
    <submittedName>
        <fullName evidence="9">Cytochrome c4</fullName>
    </submittedName>
</protein>
<dbReference type="InterPro" id="IPR050597">
    <property type="entry name" value="Cytochrome_c_Oxidase_Subunit"/>
</dbReference>
<dbReference type="PIRSF" id="PIRSF000005">
    <property type="entry name" value="Cytochrome_c4"/>
    <property type="match status" value="1"/>
</dbReference>
<evidence type="ECO:0000313" key="9">
    <source>
        <dbReference type="EMBL" id="VAX12793.1"/>
    </source>
</evidence>
<dbReference type="Pfam" id="PF00034">
    <property type="entry name" value="Cytochrom_C"/>
    <property type="match status" value="2"/>
</dbReference>
<reference evidence="9" key="1">
    <citation type="submission" date="2018-06" db="EMBL/GenBank/DDBJ databases">
        <authorList>
            <person name="Zhirakovskaya E."/>
        </authorList>
    </citation>
    <scope>NUCLEOTIDE SEQUENCE</scope>
</reference>
<dbReference type="InterPro" id="IPR009056">
    <property type="entry name" value="Cyt_c-like_dom"/>
</dbReference>
<gene>
    <name evidence="9" type="ORF">MNBD_GAMMA24-1783</name>
</gene>
<evidence type="ECO:0000256" key="3">
    <source>
        <dbReference type="ARBA" id="ARBA00022617"/>
    </source>
</evidence>
<evidence type="ECO:0000256" key="6">
    <source>
        <dbReference type="ARBA" id="ARBA00022982"/>
    </source>
</evidence>
<keyword evidence="4" id="KW-0479">Metal-binding</keyword>
<evidence type="ECO:0000256" key="5">
    <source>
        <dbReference type="ARBA" id="ARBA00022764"/>
    </source>
</evidence>
<dbReference type="GO" id="GO:0042597">
    <property type="term" value="C:periplasmic space"/>
    <property type="evidence" value="ECO:0007669"/>
    <property type="project" value="UniProtKB-SubCell"/>
</dbReference>
<evidence type="ECO:0000259" key="8">
    <source>
        <dbReference type="PROSITE" id="PS51007"/>
    </source>
</evidence>
<evidence type="ECO:0000256" key="4">
    <source>
        <dbReference type="ARBA" id="ARBA00022723"/>
    </source>
</evidence>
<dbReference type="SUPFAM" id="SSF46626">
    <property type="entry name" value="Cytochrome c"/>
    <property type="match status" value="2"/>
</dbReference>
<evidence type="ECO:0000256" key="7">
    <source>
        <dbReference type="ARBA" id="ARBA00023004"/>
    </source>
</evidence>
<comment type="subcellular location">
    <subcellularLocation>
        <location evidence="1">Periplasm</location>
    </subcellularLocation>
</comment>
<feature type="domain" description="Cytochrome c" evidence="8">
    <location>
        <begin position="27"/>
        <end position="208"/>
    </location>
</feature>